<protein>
    <submittedName>
        <fullName evidence="1">Uncharacterized protein</fullName>
    </submittedName>
</protein>
<name>A0A392TPS0_9FABA</name>
<reference evidence="1 2" key="1">
    <citation type="journal article" date="2018" name="Front. Plant Sci.">
        <title>Red Clover (Trifolium pratense) and Zigzag Clover (T. medium) - A Picture of Genomic Similarities and Differences.</title>
        <authorList>
            <person name="Dluhosova J."/>
            <person name="Istvanek J."/>
            <person name="Nedelnik J."/>
            <person name="Repkova J."/>
        </authorList>
    </citation>
    <scope>NUCLEOTIDE SEQUENCE [LARGE SCALE GENOMIC DNA]</scope>
    <source>
        <strain evidence="2">cv. 10/8</strain>
        <tissue evidence="1">Leaf</tissue>
    </source>
</reference>
<organism evidence="1 2">
    <name type="scientific">Trifolium medium</name>
    <dbReference type="NCBI Taxonomy" id="97028"/>
    <lineage>
        <taxon>Eukaryota</taxon>
        <taxon>Viridiplantae</taxon>
        <taxon>Streptophyta</taxon>
        <taxon>Embryophyta</taxon>
        <taxon>Tracheophyta</taxon>
        <taxon>Spermatophyta</taxon>
        <taxon>Magnoliopsida</taxon>
        <taxon>eudicotyledons</taxon>
        <taxon>Gunneridae</taxon>
        <taxon>Pentapetalae</taxon>
        <taxon>rosids</taxon>
        <taxon>fabids</taxon>
        <taxon>Fabales</taxon>
        <taxon>Fabaceae</taxon>
        <taxon>Papilionoideae</taxon>
        <taxon>50 kb inversion clade</taxon>
        <taxon>NPAAA clade</taxon>
        <taxon>Hologalegina</taxon>
        <taxon>IRL clade</taxon>
        <taxon>Trifolieae</taxon>
        <taxon>Trifolium</taxon>
    </lineage>
</organism>
<dbReference type="Proteomes" id="UP000265520">
    <property type="component" value="Unassembled WGS sequence"/>
</dbReference>
<evidence type="ECO:0000313" key="2">
    <source>
        <dbReference type="Proteomes" id="UP000265520"/>
    </source>
</evidence>
<dbReference type="EMBL" id="LXQA010628677">
    <property type="protein sequence ID" value="MCI62972.1"/>
    <property type="molecule type" value="Genomic_DNA"/>
</dbReference>
<accession>A0A392TPS0</accession>
<dbReference type="AlphaFoldDB" id="A0A392TPS0"/>
<comment type="caution">
    <text evidence="1">The sequence shown here is derived from an EMBL/GenBank/DDBJ whole genome shotgun (WGS) entry which is preliminary data.</text>
</comment>
<evidence type="ECO:0000313" key="1">
    <source>
        <dbReference type="EMBL" id="MCI62972.1"/>
    </source>
</evidence>
<keyword evidence="2" id="KW-1185">Reference proteome</keyword>
<proteinExistence type="predicted"/>
<sequence length="76" mass="8141">MPVSDSPSINVLFGTVRNSDFPVVVKKPHTMTSLVVDSNVGSPKETLPESDVVSDTSVAQSGQYVETIQDNPHIKS</sequence>
<feature type="non-terminal residue" evidence="1">
    <location>
        <position position="76"/>
    </location>
</feature>